<comment type="caution">
    <text evidence="1">The sequence shown here is derived from an EMBL/GenBank/DDBJ whole genome shotgun (WGS) entry which is preliminary data.</text>
</comment>
<gene>
    <name evidence="1" type="ORF">IAY_06496</name>
</gene>
<dbReference type="EMBL" id="AHCJ01000091">
    <property type="protein sequence ID" value="EOQ57519.1"/>
    <property type="molecule type" value="Genomic_DNA"/>
</dbReference>
<sequence>MFKVFVVGIFTRGEILKKNIGFLTFNRSKGKLYVYLTKAFRENGKKKNITLYKFGRIDIALENMYIWRDDFESMFPKELLNMEYDWNDLHNWILSLETGYSNKGRKLIVAEFNI</sequence>
<evidence type="ECO:0000313" key="1">
    <source>
        <dbReference type="EMBL" id="EOQ57519.1"/>
    </source>
</evidence>
<evidence type="ECO:0000313" key="2">
    <source>
        <dbReference type="Proteomes" id="UP000014060"/>
    </source>
</evidence>
<accession>A0ABC9SPV6</accession>
<reference evidence="1 2" key="1">
    <citation type="submission" date="2013-01" db="EMBL/GenBank/DDBJ databases">
        <title>The Genome Sequence of Bacillus cereus TIAC219.</title>
        <authorList>
            <consortium name="The Broad Institute Genome Sequencing Platform"/>
            <consortium name="The Broad Institute Genome Sequencing Center for Infectious Disease"/>
            <person name="Feldgarden M."/>
            <person name="Van der Auwera G.A."/>
            <person name="Mahillon J."/>
            <person name="Duprez V."/>
            <person name="Timmery S."/>
            <person name="Mattelet C."/>
            <person name="Dierick K."/>
            <person name="Sun M."/>
            <person name="Yu Z."/>
            <person name="Zhu L."/>
            <person name="Hu X."/>
            <person name="Shank E.B."/>
            <person name="Swiecicka I."/>
            <person name="Hansen B.M."/>
            <person name="Andrup L."/>
            <person name="Walker B."/>
            <person name="Young S.K."/>
            <person name="Zeng Q."/>
            <person name="Gargeya S."/>
            <person name="Fitzgerald M."/>
            <person name="Haas B."/>
            <person name="Abouelleil A."/>
            <person name="Alvarado L."/>
            <person name="Arachchi H.M."/>
            <person name="Berlin A.M."/>
            <person name="Chapman S.B."/>
            <person name="Dewar J."/>
            <person name="Goldberg J."/>
            <person name="Griggs A."/>
            <person name="Gujja S."/>
            <person name="Hansen M."/>
            <person name="Howarth C."/>
            <person name="Imamovic A."/>
            <person name="Larimer J."/>
            <person name="McCowan C."/>
            <person name="Murphy C."/>
            <person name="Neiman D."/>
            <person name="Pearson M."/>
            <person name="Priest M."/>
            <person name="Roberts A."/>
            <person name="Saif S."/>
            <person name="Shea T."/>
            <person name="Sisk P."/>
            <person name="Sykes S."/>
            <person name="Wortman J."/>
            <person name="Nusbaum C."/>
            <person name="Birren B."/>
        </authorList>
    </citation>
    <scope>NUCLEOTIDE SEQUENCE [LARGE SCALE GENOMIC DNA]</scope>
    <source>
        <strain evidence="1 2">TIAC219</strain>
    </source>
</reference>
<name>A0ABC9SPV6_BACCE</name>
<protein>
    <submittedName>
        <fullName evidence="1">Uncharacterized protein</fullName>
    </submittedName>
</protein>
<organism evidence="1 2">
    <name type="scientific">Bacillus cereus TIAC219</name>
    <dbReference type="NCBI Taxonomy" id="718222"/>
    <lineage>
        <taxon>Bacteria</taxon>
        <taxon>Bacillati</taxon>
        <taxon>Bacillota</taxon>
        <taxon>Bacilli</taxon>
        <taxon>Bacillales</taxon>
        <taxon>Bacillaceae</taxon>
        <taxon>Bacillus</taxon>
        <taxon>Bacillus cereus group</taxon>
    </lineage>
</organism>
<dbReference type="AlphaFoldDB" id="A0ABC9SPV6"/>
<dbReference type="RefSeq" id="WP_002083906.1">
    <property type="nucleotide sequence ID" value="NZ_KB976017.1"/>
</dbReference>
<proteinExistence type="predicted"/>
<dbReference type="Proteomes" id="UP000014060">
    <property type="component" value="Unassembled WGS sequence"/>
</dbReference>